<sequence>MNTLKEHLGFLLPLMALLFSLESILFINRAVNIREEKLSKSYTITIASKQKLTLPFLKQNIKESAILTLIDPDMLLEKLQQNLTQTNITNIKKNLPYFYSLKLAIFPTSAQLQQIHQKLLKIPGVEKIEVFSKTHDQEYRLLLLLKKSIMVLGVLVVALSILLLMKQVSVWNLQYSKRIEIMELLGAPMRIKNGFLFKLALVDSILASAGVLIGSLYLSLQDKFQAILQALEIKGGLFVWQEDMLIFLGTSIVVSLMCVWVVVIQRRVA</sequence>
<dbReference type="GO" id="GO:0051301">
    <property type="term" value="P:cell division"/>
    <property type="evidence" value="ECO:0007669"/>
    <property type="project" value="UniProtKB-KW"/>
</dbReference>
<feature type="transmembrane region" description="Helical" evidence="1">
    <location>
        <begin position="149"/>
        <end position="174"/>
    </location>
</feature>
<evidence type="ECO:0000313" key="2">
    <source>
        <dbReference type="EMBL" id="TSA85584.1"/>
    </source>
</evidence>
<dbReference type="InterPro" id="IPR004513">
    <property type="entry name" value="FtsX"/>
</dbReference>
<accession>A0A553UZD9</accession>
<dbReference type="Proteomes" id="UP000319322">
    <property type="component" value="Unassembled WGS sequence"/>
</dbReference>
<keyword evidence="2" id="KW-0132">Cell division</keyword>
<gene>
    <name evidence="2" type="ORF">FNE76_03705</name>
</gene>
<dbReference type="EMBL" id="VKGC01000006">
    <property type="protein sequence ID" value="TSA85584.1"/>
    <property type="molecule type" value="Genomic_DNA"/>
</dbReference>
<keyword evidence="3" id="KW-1185">Reference proteome</keyword>
<dbReference type="RefSeq" id="WP_120947628.1">
    <property type="nucleotide sequence ID" value="NZ_QXQP01000005.1"/>
</dbReference>
<feature type="transmembrane region" description="Helical" evidence="1">
    <location>
        <begin position="195"/>
        <end position="218"/>
    </location>
</feature>
<evidence type="ECO:0000313" key="3">
    <source>
        <dbReference type="Proteomes" id="UP000319322"/>
    </source>
</evidence>
<name>A0A553UZD9_9HELI</name>
<organism evidence="2 3">
    <name type="scientific">Helicobacter mehlei</name>
    <dbReference type="NCBI Taxonomy" id="2316080"/>
    <lineage>
        <taxon>Bacteria</taxon>
        <taxon>Pseudomonadati</taxon>
        <taxon>Campylobacterota</taxon>
        <taxon>Epsilonproteobacteria</taxon>
        <taxon>Campylobacterales</taxon>
        <taxon>Helicobacteraceae</taxon>
        <taxon>Helicobacter</taxon>
    </lineage>
</organism>
<keyword evidence="2" id="KW-0131">Cell cycle</keyword>
<reference evidence="2 3" key="1">
    <citation type="submission" date="2019-07" db="EMBL/GenBank/DDBJ databases">
        <title>Helicobacter labacensis sp. nov., Helicobacter mehlei sp. nov. and Helicobacter vulpis sp. nov., isolated from gastric mucosa of red fox (Vulpis vulpis).</title>
        <authorList>
            <person name="Kusar D."/>
            <person name="Gruntar I."/>
            <person name="Pate M."/>
            <person name="Zajc U."/>
            <person name="Ocepek M."/>
        </authorList>
    </citation>
    <scope>NUCLEOTIDE SEQUENCE [LARGE SCALE GENOMIC DNA]</scope>
    <source>
        <strain evidence="2 3">L8b</strain>
    </source>
</reference>
<dbReference type="GO" id="GO:0016020">
    <property type="term" value="C:membrane"/>
    <property type="evidence" value="ECO:0007669"/>
    <property type="project" value="InterPro"/>
</dbReference>
<feature type="transmembrane region" description="Helical" evidence="1">
    <location>
        <begin position="244"/>
        <end position="264"/>
    </location>
</feature>
<reference evidence="3" key="2">
    <citation type="submission" date="2019-07" db="EMBL/GenBank/DDBJ databases">
        <title>Helicobacter labacensis sp. nov., Helicobacter mehlei sp. nov. and Helicobacter vulpis sp. nov., isolated from gastric mucosa of red fox (Vulpis vulpis).</title>
        <authorList>
            <person name="Papic B."/>
        </authorList>
    </citation>
    <scope>NUCLEOTIDE SEQUENCE [LARGE SCALE GENOMIC DNA]</scope>
    <source>
        <strain evidence="3">L8b</strain>
    </source>
</reference>
<keyword evidence="1" id="KW-1133">Transmembrane helix</keyword>
<dbReference type="GO" id="GO:0032153">
    <property type="term" value="C:cell division site"/>
    <property type="evidence" value="ECO:0007669"/>
    <property type="project" value="TreeGrafter"/>
</dbReference>
<comment type="caution">
    <text evidence="2">The sequence shown here is derived from an EMBL/GenBank/DDBJ whole genome shotgun (WGS) entry which is preliminary data.</text>
</comment>
<dbReference type="OrthoDB" id="5348519at2"/>
<dbReference type="AlphaFoldDB" id="A0A553UZD9"/>
<protein>
    <submittedName>
        <fullName evidence="2">Cell division protein FtsX</fullName>
    </submittedName>
</protein>
<evidence type="ECO:0000256" key="1">
    <source>
        <dbReference type="SAM" id="Phobius"/>
    </source>
</evidence>
<keyword evidence="1" id="KW-0812">Transmembrane</keyword>
<dbReference type="PANTHER" id="PTHR47755">
    <property type="entry name" value="CELL DIVISION PROTEIN FTSX"/>
    <property type="match status" value="1"/>
</dbReference>
<keyword evidence="1" id="KW-0472">Membrane</keyword>
<reference evidence="2 3" key="3">
    <citation type="submission" date="2019-07" db="EMBL/GenBank/DDBJ databases">
        <authorList>
            <person name="Papic B."/>
        </authorList>
    </citation>
    <scope>NUCLEOTIDE SEQUENCE [LARGE SCALE GENOMIC DNA]</scope>
    <source>
        <strain evidence="2 3">L8b</strain>
    </source>
</reference>
<dbReference type="PANTHER" id="PTHR47755:SF1">
    <property type="entry name" value="CELL DIVISION PROTEIN FTSX"/>
    <property type="match status" value="1"/>
</dbReference>
<proteinExistence type="predicted"/>